<proteinExistence type="predicted"/>
<dbReference type="EMBL" id="JAEKJZ010000001">
    <property type="protein sequence ID" value="MBN9669656.1"/>
    <property type="molecule type" value="Genomic_DNA"/>
</dbReference>
<comment type="caution">
    <text evidence="1">The sequence shown here is derived from an EMBL/GenBank/DDBJ whole genome shotgun (WGS) entry which is preliminary data.</text>
</comment>
<reference evidence="1" key="1">
    <citation type="submission" date="2020-12" db="EMBL/GenBank/DDBJ databases">
        <title>Oil enriched cultivation method for isolating marine PHA-producing bacteria.</title>
        <authorList>
            <person name="Zheng W."/>
            <person name="Yu S."/>
            <person name="Huang Y."/>
        </authorList>
    </citation>
    <scope>NUCLEOTIDE SEQUENCE</scope>
    <source>
        <strain evidence="1">SY-2-12</strain>
    </source>
</reference>
<accession>A0A939IZ43</accession>
<organism evidence="1 2">
    <name type="scientific">Roseibium aggregatum</name>
    <dbReference type="NCBI Taxonomy" id="187304"/>
    <lineage>
        <taxon>Bacteria</taxon>
        <taxon>Pseudomonadati</taxon>
        <taxon>Pseudomonadota</taxon>
        <taxon>Alphaproteobacteria</taxon>
        <taxon>Hyphomicrobiales</taxon>
        <taxon>Stappiaceae</taxon>
        <taxon>Roseibium</taxon>
    </lineage>
</organism>
<dbReference type="Proteomes" id="UP000664096">
    <property type="component" value="Unassembled WGS sequence"/>
</dbReference>
<dbReference type="AlphaFoldDB" id="A0A939IZ43"/>
<dbReference type="RefSeq" id="WP_207139203.1">
    <property type="nucleotide sequence ID" value="NZ_JAEKJZ010000001.1"/>
</dbReference>
<gene>
    <name evidence="1" type="ORF">JF539_04855</name>
</gene>
<sequence length="322" mass="36270">MTSLDSVESTRFEAVYFDRRDKDATSVSRKVAEIGIKYSQDDWFPRIDPANFAANWTGTLKFEKREKKQIQISQGHADTKVVIDGETVFEGSDFADFVHEFSPGEHSLEVFHLNRWHVVDFKFTIQEVFEKFSESQLKYFLDSFEEPISEAIYLGIYASHSKDQSVEVDLEAFAKGKVIWLDTHEAVDWTLHNDPGIAAVVIASYAPGTRVLGLENDVPIVHSKNLLGVNSGVVTKCVCAAGNFHCYHQGEFSELEKKVFDATGAHLVGYGTGISGGKKVRISPFDETTLAAIKQDRERIREAERICKKTVEPQFDALFEED</sequence>
<evidence type="ECO:0000313" key="2">
    <source>
        <dbReference type="Proteomes" id="UP000664096"/>
    </source>
</evidence>
<evidence type="ECO:0000313" key="1">
    <source>
        <dbReference type="EMBL" id="MBN9669656.1"/>
    </source>
</evidence>
<protein>
    <recommendedName>
        <fullName evidence="3">PA14 domain-containing protein</fullName>
    </recommendedName>
</protein>
<evidence type="ECO:0008006" key="3">
    <source>
        <dbReference type="Google" id="ProtNLM"/>
    </source>
</evidence>
<name>A0A939IZ43_9HYPH</name>